<proteinExistence type="predicted"/>
<name>A0A094YQH6_9PROT</name>
<dbReference type="EMBL" id="BJVR01000043">
    <property type="protein sequence ID" value="GEL51570.1"/>
    <property type="molecule type" value="Genomic_DNA"/>
</dbReference>
<evidence type="ECO:0000313" key="4">
    <source>
        <dbReference type="Proteomes" id="UP000029448"/>
    </source>
</evidence>
<dbReference type="Proteomes" id="UP000075411">
    <property type="component" value="Unassembled WGS sequence"/>
</dbReference>
<reference evidence="2 4" key="1">
    <citation type="submission" date="2014-06" db="EMBL/GenBank/DDBJ databases">
        <title>Functional and comparative genomic analyses of the Drosophila gut microbiota identify candidate symbiosis factors.</title>
        <authorList>
            <person name="Newell P.D."/>
            <person name="Chaston J.M."/>
            <person name="Douglas A.E."/>
        </authorList>
    </citation>
    <scope>NUCLEOTIDE SEQUENCE [LARGE SCALE GENOMIC DNA]</scope>
    <source>
        <strain evidence="2 4">DmCS_006</strain>
    </source>
</reference>
<comment type="caution">
    <text evidence="2">The sequence shown here is derived from an EMBL/GenBank/DDBJ whole genome shotgun (WGS) entry which is preliminary data.</text>
</comment>
<evidence type="ECO:0000313" key="2">
    <source>
        <dbReference type="EMBL" id="KGB23647.1"/>
    </source>
</evidence>
<dbReference type="PATRIC" id="fig|104102.11.peg.2632"/>
<organism evidence="2 4">
    <name type="scientific">Acetobacter tropicalis</name>
    <dbReference type="NCBI Taxonomy" id="104102"/>
    <lineage>
        <taxon>Bacteria</taxon>
        <taxon>Pseudomonadati</taxon>
        <taxon>Pseudomonadota</taxon>
        <taxon>Alphaproteobacteria</taxon>
        <taxon>Acetobacterales</taxon>
        <taxon>Acetobacteraceae</taxon>
        <taxon>Acetobacter</taxon>
    </lineage>
</organism>
<protein>
    <submittedName>
        <fullName evidence="2">Uncharacterized protein</fullName>
    </submittedName>
</protein>
<dbReference type="EMBL" id="JOKM01000057">
    <property type="protein sequence ID" value="KGB23647.1"/>
    <property type="molecule type" value="Genomic_DNA"/>
</dbReference>
<keyword evidence="4" id="KW-1185">Reference proteome</keyword>
<evidence type="ECO:0000313" key="3">
    <source>
        <dbReference type="EMBL" id="KXV60823.1"/>
    </source>
</evidence>
<dbReference type="Proteomes" id="UP000029448">
    <property type="component" value="Unassembled WGS sequence"/>
</dbReference>
<dbReference type="EMBL" id="LHZT01000082">
    <property type="protein sequence ID" value="KXV60823.1"/>
    <property type="molecule type" value="Genomic_DNA"/>
</dbReference>
<evidence type="ECO:0000313" key="1">
    <source>
        <dbReference type="EMBL" id="GEL51570.1"/>
    </source>
</evidence>
<evidence type="ECO:0000313" key="6">
    <source>
        <dbReference type="Proteomes" id="UP000321800"/>
    </source>
</evidence>
<reference evidence="1 6" key="3">
    <citation type="submission" date="2019-07" db="EMBL/GenBank/DDBJ databases">
        <title>Whole genome shotgun sequence of Acetobacter tropicalis NBRC 16470.</title>
        <authorList>
            <person name="Hosoyama A."/>
            <person name="Uohara A."/>
            <person name="Ohji S."/>
            <person name="Ichikawa N."/>
        </authorList>
    </citation>
    <scope>NUCLEOTIDE SEQUENCE [LARGE SCALE GENOMIC DNA]</scope>
    <source>
        <strain evidence="1 6">NBRC 16470</strain>
    </source>
</reference>
<evidence type="ECO:0000313" key="5">
    <source>
        <dbReference type="Proteomes" id="UP000075411"/>
    </source>
</evidence>
<dbReference type="Proteomes" id="UP000321800">
    <property type="component" value="Unassembled WGS sequence"/>
</dbReference>
<dbReference type="AlphaFoldDB" id="A0A094YQH6"/>
<accession>A0A094YQH6</accession>
<reference evidence="3 5" key="2">
    <citation type="submission" date="2015-06" db="EMBL/GenBank/DDBJ databases">
        <title>Improved classification and identification of acetic acid bacteria using matrix-assisted laser desorption/ionization time-of-flight mass spectrometry; Gluconobacter nephelii and Gluconobacter uchimurae are later heterotypic synonyms of Gluconobacter japonicus and Gluconobacter oxydans, respectively.</title>
        <authorList>
            <person name="Li L."/>
            <person name="Cleenwerck I."/>
            <person name="De Vuyst L."/>
            <person name="Vandamme P."/>
        </authorList>
    </citation>
    <scope>NUCLEOTIDE SEQUENCE [LARGE SCALE GENOMIC DNA]</scope>
    <source>
        <strain evidence="3 5">LMG 1663</strain>
    </source>
</reference>
<gene>
    <name evidence="3" type="ORF">AD947_01635</name>
    <name evidence="2" type="ORF">AtDm6_1606</name>
    <name evidence="1" type="ORF">ATR01nite_26450</name>
</gene>
<dbReference type="STRING" id="104102.AtDm6_1606"/>
<sequence>MGGLPNDAMMTPDFGCHCLKSGVMTSETCCHARVMTAVTEKMATDARKPEIKEMAENSRFLWYPYGRCHRQMRARYLNFVRTLRDAYEMAVFV</sequence>